<evidence type="ECO:0000256" key="2">
    <source>
        <dbReference type="SAM" id="Phobius"/>
    </source>
</evidence>
<feature type="compositionally biased region" description="Low complexity" evidence="1">
    <location>
        <begin position="38"/>
        <end position="47"/>
    </location>
</feature>
<gene>
    <name evidence="3" type="ORF">EJB05_33145</name>
</gene>
<accession>A0A5J9U1T5</accession>
<evidence type="ECO:0000256" key="1">
    <source>
        <dbReference type="SAM" id="MobiDB-lite"/>
    </source>
</evidence>
<proteinExistence type="predicted"/>
<feature type="non-terminal residue" evidence="3">
    <location>
        <position position="1"/>
    </location>
</feature>
<comment type="caution">
    <text evidence="3">The sequence shown here is derived from an EMBL/GenBank/DDBJ whole genome shotgun (WGS) entry which is preliminary data.</text>
</comment>
<evidence type="ECO:0000313" key="3">
    <source>
        <dbReference type="EMBL" id="TVU17130.1"/>
    </source>
</evidence>
<dbReference type="Proteomes" id="UP000324897">
    <property type="component" value="Chromosome 7"/>
</dbReference>
<dbReference type="AlphaFoldDB" id="A0A5J9U1T5"/>
<name>A0A5J9U1T5_9POAL</name>
<evidence type="ECO:0000313" key="4">
    <source>
        <dbReference type="Proteomes" id="UP000324897"/>
    </source>
</evidence>
<feature type="transmembrane region" description="Helical" evidence="2">
    <location>
        <begin position="61"/>
        <end position="80"/>
    </location>
</feature>
<keyword evidence="2" id="KW-0472">Membrane</keyword>
<reference evidence="3 4" key="1">
    <citation type="journal article" date="2019" name="Sci. Rep.">
        <title>A high-quality genome of Eragrostis curvula grass provides insights into Poaceae evolution and supports new strategies to enhance forage quality.</title>
        <authorList>
            <person name="Carballo J."/>
            <person name="Santos B.A.C.M."/>
            <person name="Zappacosta D."/>
            <person name="Garbus I."/>
            <person name="Selva J.P."/>
            <person name="Gallo C.A."/>
            <person name="Diaz A."/>
            <person name="Albertini E."/>
            <person name="Caccamo M."/>
            <person name="Echenique V."/>
        </authorList>
    </citation>
    <scope>NUCLEOTIDE SEQUENCE [LARGE SCALE GENOMIC DNA]</scope>
    <source>
        <strain evidence="4">cv. Victoria</strain>
        <tissue evidence="3">Leaf</tissue>
    </source>
</reference>
<keyword evidence="4" id="KW-1185">Reference proteome</keyword>
<dbReference type="EMBL" id="RWGY01000029">
    <property type="protein sequence ID" value="TVU17130.1"/>
    <property type="molecule type" value="Genomic_DNA"/>
</dbReference>
<feature type="region of interest" description="Disordered" evidence="1">
    <location>
        <begin position="17"/>
        <end position="47"/>
    </location>
</feature>
<protein>
    <submittedName>
        <fullName evidence="3">Uncharacterized protein</fullName>
    </submittedName>
</protein>
<feature type="transmembrane region" description="Helical" evidence="2">
    <location>
        <begin position="100"/>
        <end position="124"/>
    </location>
</feature>
<dbReference type="Gramene" id="TVU17130">
    <property type="protein sequence ID" value="TVU17130"/>
    <property type="gene ID" value="EJB05_33145"/>
</dbReference>
<organism evidence="3 4">
    <name type="scientific">Eragrostis curvula</name>
    <name type="common">weeping love grass</name>
    <dbReference type="NCBI Taxonomy" id="38414"/>
    <lineage>
        <taxon>Eukaryota</taxon>
        <taxon>Viridiplantae</taxon>
        <taxon>Streptophyta</taxon>
        <taxon>Embryophyta</taxon>
        <taxon>Tracheophyta</taxon>
        <taxon>Spermatophyta</taxon>
        <taxon>Magnoliopsida</taxon>
        <taxon>Liliopsida</taxon>
        <taxon>Poales</taxon>
        <taxon>Poaceae</taxon>
        <taxon>PACMAD clade</taxon>
        <taxon>Chloridoideae</taxon>
        <taxon>Eragrostideae</taxon>
        <taxon>Eragrostidinae</taxon>
        <taxon>Eragrostis</taxon>
    </lineage>
</organism>
<keyword evidence="2" id="KW-1133">Transmembrane helix</keyword>
<keyword evidence="2" id="KW-0812">Transmembrane</keyword>
<sequence length="186" mass="21117">MSGIEPHRWADANVAESAGLCSSDPDPAPPLDPDRSPRLLPSASAAADGERASPAMRWPLWYAKVTVSSVCFALSVYYTAQNLVLMVEFLPGEAVLRGWPRYMFGALRCSLAAAFEAWILRGLFRRARAARARQQRRQQHHQEEQEEEMDELAAFQAWLVRGFLRRLRALQQQQEDDDDDEEMDIV</sequence>